<evidence type="ECO:0000256" key="11">
    <source>
        <dbReference type="ARBA" id="ARBA00023286"/>
    </source>
</evidence>
<evidence type="ECO:0000313" key="14">
    <source>
        <dbReference type="Proteomes" id="UP000076858"/>
    </source>
</evidence>
<accession>A0A0N8DTD3</accession>
<dbReference type="OrthoDB" id="6344466at2759"/>
<dbReference type="GO" id="GO:0005886">
    <property type="term" value="C:plasma membrane"/>
    <property type="evidence" value="ECO:0007669"/>
    <property type="project" value="UniProtKB-SubCell"/>
</dbReference>
<comment type="subcellular location">
    <subcellularLocation>
        <location evidence="1">Cell membrane</location>
        <topology evidence="1">Multi-pass membrane protein</topology>
    </subcellularLocation>
</comment>
<name>A0A0N8DTD3_9CRUS</name>
<evidence type="ECO:0000256" key="4">
    <source>
        <dbReference type="ARBA" id="ARBA00022475"/>
    </source>
</evidence>
<keyword evidence="14" id="KW-1185">Reference proteome</keyword>
<sequence length="597" mass="67405">MLSAFVPLAMNLLICVFALTFVQLKTERDGQLFEVIHSILDHSDCPGIVLSISEAQTENEISLLNLLTGNNRKPITLSSDGRNEIVCNDAVVSCYSNANELSSIYRHLGHHFHLNKVIAMTNSTGQADQLLLDVKNERIFVLLEQPASDDSIELLRWSVSDNRILRYENVSVFDTRQHLNLKFSDQHLRMATLHHPPAVVVRTDESGTALEGIEPSIVKLLAEKLNFTFTYVMARADEMWGEMVKNKTTGQILRFTGIRGMLVRREVDLAFGDLYVMPSWLPHISFSQIYKTDYDCFVVPGPKPLANWMALIAPFSANTWLATCATLLLVTVALFLAGKLNQRKSFIASFIFALGQLLWIQQPRFPDGRASVCRLFLIWCWLFAATILSTVYRSGLISFLTRPFAQQPIDTIQQLVESPLHKMMFSDFYKTVLLNSSDPHRRQLGHQLTTTNNISHMMALLETGQWAVDSSLDSLNYLMMTPSGSAHYLHVMKERLFPTRSSFGLQKDSPLKARIDLVLQRLTEAGLIDYHRSMKPSGRHPQSASKPTLVRFSLINLEGAFYLLGIGILVSTMAFLIECILPVLLHPTKIRCVFMTK</sequence>
<dbReference type="InterPro" id="IPR001320">
    <property type="entry name" value="Iontro_rcpt_C"/>
</dbReference>
<dbReference type="AlphaFoldDB" id="A0A0N8DTD3"/>
<evidence type="ECO:0000256" key="12">
    <source>
        <dbReference type="ARBA" id="ARBA00023303"/>
    </source>
</evidence>
<protein>
    <submittedName>
        <fullName evidence="13">Putative Ionotropic receptor 40a</fullName>
    </submittedName>
</protein>
<evidence type="ECO:0000256" key="2">
    <source>
        <dbReference type="ARBA" id="ARBA00008685"/>
    </source>
</evidence>
<keyword evidence="9 13" id="KW-0675">Receptor</keyword>
<proteinExistence type="inferred from homology"/>
<dbReference type="GO" id="GO:0050906">
    <property type="term" value="P:detection of stimulus involved in sensory perception"/>
    <property type="evidence" value="ECO:0007669"/>
    <property type="project" value="UniProtKB-ARBA"/>
</dbReference>
<evidence type="ECO:0000256" key="3">
    <source>
        <dbReference type="ARBA" id="ARBA00022448"/>
    </source>
</evidence>
<keyword evidence="4" id="KW-1003">Cell membrane</keyword>
<keyword evidence="3" id="KW-0813">Transport</keyword>
<keyword evidence="7" id="KW-0406">Ion transport</keyword>
<keyword evidence="12" id="KW-0407">Ion channel</keyword>
<evidence type="ECO:0000256" key="10">
    <source>
        <dbReference type="ARBA" id="ARBA00023180"/>
    </source>
</evidence>
<keyword evidence="10" id="KW-0325">Glycoprotein</keyword>
<keyword evidence="6" id="KW-1133">Transmembrane helix</keyword>
<dbReference type="PANTHER" id="PTHR42643">
    <property type="entry name" value="IONOTROPIC RECEPTOR 20A-RELATED"/>
    <property type="match status" value="1"/>
</dbReference>
<evidence type="ECO:0000256" key="5">
    <source>
        <dbReference type="ARBA" id="ARBA00022692"/>
    </source>
</evidence>
<dbReference type="Proteomes" id="UP000076858">
    <property type="component" value="Unassembled WGS sequence"/>
</dbReference>
<reference evidence="13 14" key="1">
    <citation type="submission" date="2016-03" db="EMBL/GenBank/DDBJ databases">
        <title>EvidentialGene: Evidence-directed Construction of Genes on Genomes.</title>
        <authorList>
            <person name="Gilbert D.G."/>
            <person name="Choi J.-H."/>
            <person name="Mockaitis K."/>
            <person name="Colbourne J."/>
            <person name="Pfrender M."/>
        </authorList>
    </citation>
    <scope>NUCLEOTIDE SEQUENCE [LARGE SCALE GENOMIC DNA]</scope>
    <source>
        <strain evidence="13 14">Xinb3</strain>
        <tissue evidence="13">Complete organism</tissue>
    </source>
</reference>
<dbReference type="Pfam" id="PF00060">
    <property type="entry name" value="Lig_chan"/>
    <property type="match status" value="1"/>
</dbReference>
<organism evidence="13 14">
    <name type="scientific">Daphnia magna</name>
    <dbReference type="NCBI Taxonomy" id="35525"/>
    <lineage>
        <taxon>Eukaryota</taxon>
        <taxon>Metazoa</taxon>
        <taxon>Ecdysozoa</taxon>
        <taxon>Arthropoda</taxon>
        <taxon>Crustacea</taxon>
        <taxon>Branchiopoda</taxon>
        <taxon>Diplostraca</taxon>
        <taxon>Cladocera</taxon>
        <taxon>Anomopoda</taxon>
        <taxon>Daphniidae</taxon>
        <taxon>Daphnia</taxon>
    </lineage>
</organism>
<comment type="caution">
    <text evidence="13">The sequence shown here is derived from an EMBL/GenBank/DDBJ whole genome shotgun (WGS) entry which is preliminary data.</text>
</comment>
<evidence type="ECO:0000256" key="1">
    <source>
        <dbReference type="ARBA" id="ARBA00004651"/>
    </source>
</evidence>
<evidence type="ECO:0000256" key="6">
    <source>
        <dbReference type="ARBA" id="ARBA00022989"/>
    </source>
</evidence>
<dbReference type="InterPro" id="IPR019594">
    <property type="entry name" value="Glu/Gly-bd"/>
</dbReference>
<evidence type="ECO:0000256" key="8">
    <source>
        <dbReference type="ARBA" id="ARBA00023136"/>
    </source>
</evidence>
<dbReference type="Gene3D" id="3.40.190.10">
    <property type="entry name" value="Periplasmic binding protein-like II"/>
    <property type="match status" value="1"/>
</dbReference>
<dbReference type="EMBL" id="LRGB01001725">
    <property type="protein sequence ID" value="KZS10761.1"/>
    <property type="molecule type" value="Genomic_DNA"/>
</dbReference>
<dbReference type="PANTHER" id="PTHR42643:SF24">
    <property type="entry name" value="IONOTROPIC RECEPTOR 60A"/>
    <property type="match status" value="1"/>
</dbReference>
<dbReference type="SUPFAM" id="SSF53850">
    <property type="entry name" value="Periplasmic binding protein-like II"/>
    <property type="match status" value="1"/>
</dbReference>
<dbReference type="STRING" id="35525.A0A0N8DTD3"/>
<keyword evidence="5" id="KW-0812">Transmembrane</keyword>
<gene>
    <name evidence="13" type="ORF">APZ42_024687</name>
</gene>
<dbReference type="Gene3D" id="1.10.287.70">
    <property type="match status" value="1"/>
</dbReference>
<dbReference type="GO" id="GO:0015276">
    <property type="term" value="F:ligand-gated monoatomic ion channel activity"/>
    <property type="evidence" value="ECO:0007669"/>
    <property type="project" value="InterPro"/>
</dbReference>
<dbReference type="InterPro" id="IPR052192">
    <property type="entry name" value="Insect_Ionotropic_Sensory_Rcpt"/>
</dbReference>
<keyword evidence="11" id="KW-1071">Ligand-gated ion channel</keyword>
<comment type="similarity">
    <text evidence="2">Belongs to the glutamate-gated ion channel (TC 1.A.10.1) family.</text>
</comment>
<keyword evidence="8" id="KW-0472">Membrane</keyword>
<evidence type="ECO:0000256" key="7">
    <source>
        <dbReference type="ARBA" id="ARBA00023065"/>
    </source>
</evidence>
<dbReference type="Pfam" id="PF10613">
    <property type="entry name" value="Lig_chan-Glu_bd"/>
    <property type="match status" value="1"/>
</dbReference>
<evidence type="ECO:0000313" key="13">
    <source>
        <dbReference type="EMBL" id="KZS10761.1"/>
    </source>
</evidence>
<evidence type="ECO:0000256" key="9">
    <source>
        <dbReference type="ARBA" id="ARBA00023170"/>
    </source>
</evidence>